<dbReference type="OrthoDB" id="4538483at2759"/>
<evidence type="ECO:0000313" key="1">
    <source>
        <dbReference type="EMBL" id="KAF2500619.1"/>
    </source>
</evidence>
<organism evidence="1 2">
    <name type="scientific">Lophium mytilinum</name>
    <dbReference type="NCBI Taxonomy" id="390894"/>
    <lineage>
        <taxon>Eukaryota</taxon>
        <taxon>Fungi</taxon>
        <taxon>Dikarya</taxon>
        <taxon>Ascomycota</taxon>
        <taxon>Pezizomycotina</taxon>
        <taxon>Dothideomycetes</taxon>
        <taxon>Pleosporomycetidae</taxon>
        <taxon>Mytilinidiales</taxon>
        <taxon>Mytilinidiaceae</taxon>
        <taxon>Lophium</taxon>
    </lineage>
</organism>
<name>A0A6A6R7P3_9PEZI</name>
<keyword evidence="2" id="KW-1185">Reference proteome</keyword>
<reference evidence="1" key="1">
    <citation type="journal article" date="2020" name="Stud. Mycol.">
        <title>101 Dothideomycetes genomes: a test case for predicting lifestyles and emergence of pathogens.</title>
        <authorList>
            <person name="Haridas S."/>
            <person name="Albert R."/>
            <person name="Binder M."/>
            <person name="Bloem J."/>
            <person name="Labutti K."/>
            <person name="Salamov A."/>
            <person name="Andreopoulos B."/>
            <person name="Baker S."/>
            <person name="Barry K."/>
            <person name="Bills G."/>
            <person name="Bluhm B."/>
            <person name="Cannon C."/>
            <person name="Castanera R."/>
            <person name="Culley D."/>
            <person name="Daum C."/>
            <person name="Ezra D."/>
            <person name="Gonzalez J."/>
            <person name="Henrissat B."/>
            <person name="Kuo A."/>
            <person name="Liang C."/>
            <person name="Lipzen A."/>
            <person name="Lutzoni F."/>
            <person name="Magnuson J."/>
            <person name="Mondo S."/>
            <person name="Nolan M."/>
            <person name="Ohm R."/>
            <person name="Pangilinan J."/>
            <person name="Park H.-J."/>
            <person name="Ramirez L."/>
            <person name="Alfaro M."/>
            <person name="Sun H."/>
            <person name="Tritt A."/>
            <person name="Yoshinaga Y."/>
            <person name="Zwiers L.-H."/>
            <person name="Turgeon B."/>
            <person name="Goodwin S."/>
            <person name="Spatafora J."/>
            <person name="Crous P."/>
            <person name="Grigoriev I."/>
        </authorList>
    </citation>
    <scope>NUCLEOTIDE SEQUENCE</scope>
    <source>
        <strain evidence="1">CBS 269.34</strain>
    </source>
</reference>
<dbReference type="Proteomes" id="UP000799750">
    <property type="component" value="Unassembled WGS sequence"/>
</dbReference>
<sequence length="626" mass="69140">MSTPSTVLEELQVHLRGVEQEPTTSLNVQLLGQCELYVSTLEYLNGGWRKTHPLFFQLGQLLPSLQQDPSPLVRFALKLTAPYSFDEVKELDFAMGLHLKAEPFHLLILTLLEKATASGNDAENLASRSDVVKAIVRLWLCTEDTGTATKASNLLIALLSVSKNLPGGLNETGVGEYGRGAVWKRLFEDKDIYSLLYLFCSLKPLPSGDEVPLNKRDTTVAQARLMDWLPKAGALDWDTIIKSHHPEIETKVGLKNGEGLLHFASMKMVDFLDDILMHISLINFFSDLISTIKIIAAPTSKGSSVALDFLKKEGWHAHIIKYQQDDTPSMERTFLKAPAANYISAYASTYPDDFERSPEAAGIVEKLNETINRSKPEDFHILASVPRASLVPQRAMGYAWDESPILSISIRQTNADALKTLATIFHGPIEPDVVFPLSQISLSSLTVQTSSARHESERIYARLLLSLYLTKTPSFFTEVIRHAETIAMKENAIAALILLRAIITAKWSPASQLNDVYFDAILTRLQNFPDSGLELILDPTISGGVLPFLLKPATTFSGLVGGRGDAESAAFQVAMTKFDVLKALGERVKEMQPPRYHIDVMIRRRVAEGPWGVGASAAPRIGTMEL</sequence>
<protein>
    <submittedName>
        <fullName evidence="1">Uncharacterized protein</fullName>
    </submittedName>
</protein>
<accession>A0A6A6R7P3</accession>
<dbReference type="AlphaFoldDB" id="A0A6A6R7P3"/>
<proteinExistence type="predicted"/>
<gene>
    <name evidence="1" type="ORF">BU16DRAFT_614345</name>
</gene>
<dbReference type="EMBL" id="MU004183">
    <property type="protein sequence ID" value="KAF2500619.1"/>
    <property type="molecule type" value="Genomic_DNA"/>
</dbReference>
<evidence type="ECO:0000313" key="2">
    <source>
        <dbReference type="Proteomes" id="UP000799750"/>
    </source>
</evidence>